<accession>A0AAW5C5Q8</accession>
<evidence type="ECO:0000256" key="1">
    <source>
        <dbReference type="ARBA" id="ARBA00004141"/>
    </source>
</evidence>
<organism evidence="7 10">
    <name type="scientific">Enterocloster aldenensis</name>
    <dbReference type="NCBI Taxonomy" id="358742"/>
    <lineage>
        <taxon>Bacteria</taxon>
        <taxon>Bacillati</taxon>
        <taxon>Bacillota</taxon>
        <taxon>Clostridia</taxon>
        <taxon>Lachnospirales</taxon>
        <taxon>Lachnospiraceae</taxon>
        <taxon>Enterocloster</taxon>
    </lineage>
</organism>
<feature type="domain" description="ABC transmembrane type-1" evidence="6">
    <location>
        <begin position="73"/>
        <end position="286"/>
    </location>
</feature>
<dbReference type="InterPro" id="IPR052730">
    <property type="entry name" value="Sugar_ABC_transporter"/>
</dbReference>
<evidence type="ECO:0000256" key="4">
    <source>
        <dbReference type="ARBA" id="ARBA00023136"/>
    </source>
</evidence>
<dbReference type="Pfam" id="PF00528">
    <property type="entry name" value="BPD_transp_1"/>
    <property type="match status" value="1"/>
</dbReference>
<evidence type="ECO:0000313" key="10">
    <source>
        <dbReference type="Proteomes" id="UP001299608"/>
    </source>
</evidence>
<dbReference type="GeneID" id="97208855"/>
<name>A0AAW5C5Q8_9FIRM</name>
<dbReference type="SUPFAM" id="SSF161098">
    <property type="entry name" value="MetI-like"/>
    <property type="match status" value="1"/>
</dbReference>
<keyword evidence="5" id="KW-0813">Transport</keyword>
<dbReference type="GO" id="GO:0055085">
    <property type="term" value="P:transmembrane transport"/>
    <property type="evidence" value="ECO:0007669"/>
    <property type="project" value="InterPro"/>
</dbReference>
<evidence type="ECO:0000313" key="8">
    <source>
        <dbReference type="EMBL" id="NSJ47838.1"/>
    </source>
</evidence>
<dbReference type="EMBL" id="JAKNGE010000024">
    <property type="protein sequence ID" value="MCG4747458.1"/>
    <property type="molecule type" value="Genomic_DNA"/>
</dbReference>
<proteinExistence type="inferred from homology"/>
<keyword evidence="3 5" id="KW-1133">Transmembrane helix</keyword>
<dbReference type="GO" id="GO:0005886">
    <property type="term" value="C:plasma membrane"/>
    <property type="evidence" value="ECO:0007669"/>
    <property type="project" value="UniProtKB-SubCell"/>
</dbReference>
<feature type="transmembrane region" description="Helical" evidence="5">
    <location>
        <begin position="208"/>
        <end position="226"/>
    </location>
</feature>
<keyword evidence="9" id="KW-1185">Reference proteome</keyword>
<gene>
    <name evidence="8" type="ORF">G5B36_03890</name>
    <name evidence="7" type="ORF">L0N08_18690</name>
</gene>
<dbReference type="RefSeq" id="WP_165641264.1">
    <property type="nucleotide sequence ID" value="NZ_BAABZL010000001.1"/>
</dbReference>
<dbReference type="PROSITE" id="PS50928">
    <property type="entry name" value="ABC_TM1"/>
    <property type="match status" value="1"/>
</dbReference>
<feature type="transmembrane region" description="Helical" evidence="5">
    <location>
        <begin position="72"/>
        <end position="95"/>
    </location>
</feature>
<comment type="similarity">
    <text evidence="5">Belongs to the binding-protein-dependent transport system permease family.</text>
</comment>
<evidence type="ECO:0000256" key="5">
    <source>
        <dbReference type="RuleBase" id="RU363032"/>
    </source>
</evidence>
<comment type="subcellular location">
    <subcellularLocation>
        <location evidence="5">Cell membrane</location>
        <topology evidence="5">Multi-pass membrane protein</topology>
    </subcellularLocation>
    <subcellularLocation>
        <location evidence="1">Membrane</location>
        <topology evidence="1">Multi-pass membrane protein</topology>
    </subcellularLocation>
</comment>
<dbReference type="CDD" id="cd06261">
    <property type="entry name" value="TM_PBP2"/>
    <property type="match status" value="1"/>
</dbReference>
<dbReference type="EMBL" id="JAAITT010000004">
    <property type="protein sequence ID" value="NSJ47838.1"/>
    <property type="molecule type" value="Genomic_DNA"/>
</dbReference>
<dbReference type="PANTHER" id="PTHR43759">
    <property type="entry name" value="TREHALOSE TRANSPORT SYSTEM PERMEASE PROTEIN SUGA"/>
    <property type="match status" value="1"/>
</dbReference>
<protein>
    <submittedName>
        <fullName evidence="7">Sugar ABC transporter permease</fullName>
    </submittedName>
</protein>
<dbReference type="Gene3D" id="1.10.3720.10">
    <property type="entry name" value="MetI-like"/>
    <property type="match status" value="1"/>
</dbReference>
<dbReference type="InterPro" id="IPR000515">
    <property type="entry name" value="MetI-like"/>
</dbReference>
<sequence length="294" mass="33325">MMKRYIKKKPYIPYIAPAMTIMTVLTVFPTIFLYLISITDYQLGWDLGRIRLVWFDNYIRLFSGRDPDFWNAVYISLKFMTITTGIEMVLGFMIGKLLCDSEFKLKPVVFAILIIPIVMTPSIAGNIWKLMLNSEYGIVNYFLNLAGISNVTWLDANLSFTSVVLADVWQWTPFVSLISYAGLCSLPGDQYEAARIDGGNAFQLFRHITLPSLRPLIFLTLIFRTIDSLKIYDMPFVLTQGGPGNSTEFLSLHIYRLANAQNGLIGRAAANAIILMVISTMVSKILIHYQRKGD</sequence>
<keyword evidence="2 5" id="KW-0812">Transmembrane</keyword>
<dbReference type="Proteomes" id="UP000669239">
    <property type="component" value="Unassembled WGS sequence"/>
</dbReference>
<reference evidence="7" key="3">
    <citation type="submission" date="2022-01" db="EMBL/GenBank/DDBJ databases">
        <title>Collection of gut derived symbiotic bacterial strains cultured from healthy donors.</title>
        <authorList>
            <person name="Lin H."/>
            <person name="Kohout C."/>
            <person name="Waligurski E."/>
            <person name="Pamer E.G."/>
        </authorList>
    </citation>
    <scope>NUCLEOTIDE SEQUENCE</scope>
    <source>
        <strain evidence="7">DFI.6.55</strain>
    </source>
</reference>
<keyword evidence="4 5" id="KW-0472">Membrane</keyword>
<feature type="transmembrane region" description="Helical" evidence="5">
    <location>
        <begin position="264"/>
        <end position="287"/>
    </location>
</feature>
<dbReference type="AlphaFoldDB" id="A0AAW5C5Q8"/>
<dbReference type="InterPro" id="IPR035906">
    <property type="entry name" value="MetI-like_sf"/>
</dbReference>
<feature type="transmembrane region" description="Helical" evidence="5">
    <location>
        <begin position="107"/>
        <end position="128"/>
    </location>
</feature>
<evidence type="ECO:0000313" key="9">
    <source>
        <dbReference type="Proteomes" id="UP000669239"/>
    </source>
</evidence>
<dbReference type="Proteomes" id="UP001299608">
    <property type="component" value="Unassembled WGS sequence"/>
</dbReference>
<evidence type="ECO:0000259" key="6">
    <source>
        <dbReference type="PROSITE" id="PS50928"/>
    </source>
</evidence>
<reference evidence="8" key="2">
    <citation type="submission" date="2020-02" db="EMBL/GenBank/DDBJ databases">
        <authorList>
            <person name="Littmann E."/>
            <person name="Sorbara M."/>
        </authorList>
    </citation>
    <scope>NUCLEOTIDE SEQUENCE</scope>
    <source>
        <strain evidence="8">MSK.1.17</strain>
    </source>
</reference>
<comment type="caution">
    <text evidence="7">The sequence shown here is derived from an EMBL/GenBank/DDBJ whole genome shotgun (WGS) entry which is preliminary data.</text>
</comment>
<evidence type="ECO:0000256" key="3">
    <source>
        <dbReference type="ARBA" id="ARBA00022989"/>
    </source>
</evidence>
<reference evidence="8 9" key="1">
    <citation type="journal article" date="2020" name="Cell Host Microbe">
        <title>Functional and Genomic Variation between Human-Derived Isolates of Lachnospiraceae Reveals Inter- and Intra-Species Diversity.</title>
        <authorList>
            <person name="Sorbara M.T."/>
            <person name="Littmann E.R."/>
            <person name="Fontana E."/>
            <person name="Moody T.U."/>
            <person name="Kohout C.E."/>
            <person name="Gjonbalaj M."/>
            <person name="Eaton V."/>
            <person name="Seok R."/>
            <person name="Leiner I.M."/>
            <person name="Pamer E.G."/>
        </authorList>
    </citation>
    <scope>NUCLEOTIDE SEQUENCE [LARGE SCALE GENOMIC DNA]</scope>
    <source>
        <strain evidence="8 9">MSK.1.17</strain>
    </source>
</reference>
<feature type="transmembrane region" description="Helical" evidence="5">
    <location>
        <begin position="12"/>
        <end position="36"/>
    </location>
</feature>
<evidence type="ECO:0000256" key="2">
    <source>
        <dbReference type="ARBA" id="ARBA00022692"/>
    </source>
</evidence>
<evidence type="ECO:0000313" key="7">
    <source>
        <dbReference type="EMBL" id="MCG4747458.1"/>
    </source>
</evidence>
<dbReference type="PANTHER" id="PTHR43759:SF1">
    <property type="entry name" value="GLUCOSE IMPORT SYSTEM PERMEASE PROTEIN GLCT"/>
    <property type="match status" value="1"/>
</dbReference>